<dbReference type="KEGG" id="pbap:Pla133_50770"/>
<protein>
    <submittedName>
        <fullName evidence="1">Uncharacterized protein</fullName>
    </submittedName>
</protein>
<evidence type="ECO:0000313" key="2">
    <source>
        <dbReference type="Proteomes" id="UP000316921"/>
    </source>
</evidence>
<keyword evidence="2" id="KW-1185">Reference proteome</keyword>
<dbReference type="EMBL" id="CP036287">
    <property type="protein sequence ID" value="QDU69954.1"/>
    <property type="molecule type" value="Genomic_DNA"/>
</dbReference>
<proteinExistence type="predicted"/>
<organism evidence="1 2">
    <name type="scientific">Engelhardtia mirabilis</name>
    <dbReference type="NCBI Taxonomy" id="2528011"/>
    <lineage>
        <taxon>Bacteria</taxon>
        <taxon>Pseudomonadati</taxon>
        <taxon>Planctomycetota</taxon>
        <taxon>Planctomycetia</taxon>
        <taxon>Planctomycetia incertae sedis</taxon>
        <taxon>Engelhardtia</taxon>
    </lineage>
</organism>
<sequence>MLDLGAGTQPLAELAPIEVQVLAPACGGPSGAATDMARVANTRAESIEAAGGRAGALVGFDQVMALGPDGDGRLVGPSAPIGSELVVRVTLEGSRDAAALRVHHTGDPIPIRPAGGIEVRGSTLSPSQSAPPALSVRWLLSRVEGDVPIPLGFGSTAALVDDEGAFRFAVGPTWASLQPGVETTGPRRLMLTISTPGAAPQVVSVDVAPDACQAWLGAVDLGTPKSFEVRLTTPVPELLAGELDTSQPVRVIVNGGEPLVLDLFHARAIARDEALLVLTPSAADGSPVVDESGWSRTVDLLTAPGPALLVAACQPTVGSARANLLVADRGENGRWTPRALVAHVAELKGLPGQPEAYALAWRSGGALVPVAHGFILPEAPNPTSIPFFAPAQIDGLTLDFPSRTALGTFEYPPGAGRRHALELPAALGP</sequence>
<evidence type="ECO:0000313" key="1">
    <source>
        <dbReference type="EMBL" id="QDU69954.1"/>
    </source>
</evidence>
<dbReference type="Proteomes" id="UP000316921">
    <property type="component" value="Chromosome"/>
</dbReference>
<dbReference type="AlphaFoldDB" id="A0A518BSK7"/>
<accession>A0A518BSK7</accession>
<name>A0A518BSK7_9BACT</name>
<dbReference type="RefSeq" id="WP_145070331.1">
    <property type="nucleotide sequence ID" value="NZ_CP036287.1"/>
</dbReference>
<gene>
    <name evidence="1" type="ORF">Pla133_50770</name>
</gene>
<reference evidence="1 2" key="1">
    <citation type="submission" date="2019-02" db="EMBL/GenBank/DDBJ databases">
        <title>Deep-cultivation of Planctomycetes and their phenomic and genomic characterization uncovers novel biology.</title>
        <authorList>
            <person name="Wiegand S."/>
            <person name="Jogler M."/>
            <person name="Boedeker C."/>
            <person name="Pinto D."/>
            <person name="Vollmers J."/>
            <person name="Rivas-Marin E."/>
            <person name="Kohn T."/>
            <person name="Peeters S.H."/>
            <person name="Heuer A."/>
            <person name="Rast P."/>
            <person name="Oberbeckmann S."/>
            <person name="Bunk B."/>
            <person name="Jeske O."/>
            <person name="Meyerdierks A."/>
            <person name="Storesund J.E."/>
            <person name="Kallscheuer N."/>
            <person name="Luecker S."/>
            <person name="Lage O.M."/>
            <person name="Pohl T."/>
            <person name="Merkel B.J."/>
            <person name="Hornburger P."/>
            <person name="Mueller R.-W."/>
            <person name="Bruemmer F."/>
            <person name="Labrenz M."/>
            <person name="Spormann A.M."/>
            <person name="Op den Camp H."/>
            <person name="Overmann J."/>
            <person name="Amann R."/>
            <person name="Jetten M.S.M."/>
            <person name="Mascher T."/>
            <person name="Medema M.H."/>
            <person name="Devos D.P."/>
            <person name="Kaster A.-K."/>
            <person name="Ovreas L."/>
            <person name="Rohde M."/>
            <person name="Galperin M.Y."/>
            <person name="Jogler C."/>
        </authorList>
    </citation>
    <scope>NUCLEOTIDE SEQUENCE [LARGE SCALE GENOMIC DNA]</scope>
    <source>
        <strain evidence="1 2">Pla133</strain>
    </source>
</reference>